<comment type="caution">
    <text evidence="1">The sequence shown here is derived from an EMBL/GenBank/DDBJ whole genome shotgun (WGS) entry which is preliminary data.</text>
</comment>
<dbReference type="AlphaFoldDB" id="A0A9D4AA89"/>
<name>A0A9D4AA89_9ROSI</name>
<accession>A0A9D4AA89</accession>
<keyword evidence="2" id="KW-1185">Reference proteome</keyword>
<sequence length="72" mass="8566">MAGELIRLDNKHIYVKQMTIFQRTSYEDQAIQAIILDKFFQNPNIWHVNVPLVNYAIVEMHQSDRVLQQFGF</sequence>
<protein>
    <submittedName>
        <fullName evidence="1">Uncharacterized protein</fullName>
    </submittedName>
</protein>
<dbReference type="Proteomes" id="UP000828251">
    <property type="component" value="Unassembled WGS sequence"/>
</dbReference>
<dbReference type="OrthoDB" id="990873at2759"/>
<organism evidence="1 2">
    <name type="scientific">Gossypium stocksii</name>
    <dbReference type="NCBI Taxonomy" id="47602"/>
    <lineage>
        <taxon>Eukaryota</taxon>
        <taxon>Viridiplantae</taxon>
        <taxon>Streptophyta</taxon>
        <taxon>Embryophyta</taxon>
        <taxon>Tracheophyta</taxon>
        <taxon>Spermatophyta</taxon>
        <taxon>Magnoliopsida</taxon>
        <taxon>eudicotyledons</taxon>
        <taxon>Gunneridae</taxon>
        <taxon>Pentapetalae</taxon>
        <taxon>rosids</taxon>
        <taxon>malvids</taxon>
        <taxon>Malvales</taxon>
        <taxon>Malvaceae</taxon>
        <taxon>Malvoideae</taxon>
        <taxon>Gossypium</taxon>
    </lineage>
</organism>
<evidence type="ECO:0000313" key="1">
    <source>
        <dbReference type="EMBL" id="KAH1098419.1"/>
    </source>
</evidence>
<reference evidence="1 2" key="1">
    <citation type="journal article" date="2021" name="Plant Biotechnol. J.">
        <title>Multi-omics assisted identification of the key and species-specific regulatory components of drought-tolerant mechanisms in Gossypium stocksii.</title>
        <authorList>
            <person name="Yu D."/>
            <person name="Ke L."/>
            <person name="Zhang D."/>
            <person name="Wu Y."/>
            <person name="Sun Y."/>
            <person name="Mei J."/>
            <person name="Sun J."/>
            <person name="Sun Y."/>
        </authorList>
    </citation>
    <scope>NUCLEOTIDE SEQUENCE [LARGE SCALE GENOMIC DNA]</scope>
    <source>
        <strain evidence="2">cv. E1</strain>
        <tissue evidence="1">Leaf</tissue>
    </source>
</reference>
<proteinExistence type="predicted"/>
<dbReference type="EMBL" id="JAIQCV010000005">
    <property type="protein sequence ID" value="KAH1098419.1"/>
    <property type="molecule type" value="Genomic_DNA"/>
</dbReference>
<evidence type="ECO:0000313" key="2">
    <source>
        <dbReference type="Proteomes" id="UP000828251"/>
    </source>
</evidence>
<gene>
    <name evidence="1" type="ORF">J1N35_015340</name>
</gene>